<feature type="domain" description="Ras-associating" evidence="1">
    <location>
        <begin position="185"/>
        <end position="225"/>
    </location>
</feature>
<dbReference type="GO" id="GO:0007165">
    <property type="term" value="P:signal transduction"/>
    <property type="evidence" value="ECO:0007669"/>
    <property type="project" value="InterPro"/>
</dbReference>
<proteinExistence type="predicted"/>
<dbReference type="OrthoDB" id="9625712at2759"/>
<dbReference type="Pfam" id="PF00788">
    <property type="entry name" value="RA"/>
    <property type="match status" value="1"/>
</dbReference>
<keyword evidence="3" id="KW-1185">Reference proteome</keyword>
<dbReference type="KEGG" id="csyr:103274344"/>
<dbReference type="RefSeq" id="XP_008069997.1">
    <property type="nucleotide sequence ID" value="XM_008071806.2"/>
</dbReference>
<dbReference type="PANTHER" id="PTHR23179:SF37">
    <property type="entry name" value="1700006A11RIK PROTEIN"/>
    <property type="match status" value="1"/>
</dbReference>
<dbReference type="PANTHER" id="PTHR23179">
    <property type="entry name" value="T-CELL ACTIVATION RHO GTPASE ACTIVATING PROTEIN-RELATED"/>
    <property type="match status" value="1"/>
</dbReference>
<dbReference type="Gene3D" id="2.30.29.30">
    <property type="entry name" value="Pleckstrin-homology domain (PH domain)/Phosphotyrosine-binding domain (PTB)"/>
    <property type="match status" value="1"/>
</dbReference>
<dbReference type="GO" id="GO:0005096">
    <property type="term" value="F:GTPase activator activity"/>
    <property type="evidence" value="ECO:0007669"/>
    <property type="project" value="TreeGrafter"/>
</dbReference>
<dbReference type="Pfam" id="PF22286">
    <property type="entry name" value="RHG20_PH"/>
    <property type="match status" value="1"/>
</dbReference>
<accession>A0A1U7UX88</accession>
<reference evidence="4" key="1">
    <citation type="submission" date="2025-08" db="UniProtKB">
        <authorList>
            <consortium name="RefSeq"/>
        </authorList>
    </citation>
    <scope>IDENTIFICATION</scope>
</reference>
<evidence type="ECO:0000259" key="2">
    <source>
        <dbReference type="Pfam" id="PF22286"/>
    </source>
</evidence>
<dbReference type="InterPro" id="IPR011993">
    <property type="entry name" value="PH-like_dom_sf"/>
</dbReference>
<evidence type="ECO:0000259" key="1">
    <source>
        <dbReference type="Pfam" id="PF00788"/>
    </source>
</evidence>
<evidence type="ECO:0000313" key="3">
    <source>
        <dbReference type="Proteomes" id="UP000189704"/>
    </source>
</evidence>
<dbReference type="Proteomes" id="UP000189704">
    <property type="component" value="Unplaced"/>
</dbReference>
<dbReference type="GeneID" id="103274344"/>
<sequence>MDNRWINNSLKKQYFKNIQSGPYSIDQSVRSYLLLSLKCVAGPSWAMLFPATLYKGPSDCPLCCASRQRRGMRQASLWENWCLTVNAVALIFQRLTEILLDYLSSYKKIFKIKNEIPLTNLWVADCVDKKGEPQTSARKSFLLGWPMVNFVATFCSSEVKEQWRSSLQRYITLAVEKDHSKSIPLQISTKDCKKSSYSVTVTISNSDTANDIIHKALSMLGITDSILVLKDIFQKF</sequence>
<dbReference type="AlphaFoldDB" id="A0A1U7UX88"/>
<protein>
    <submittedName>
        <fullName evidence="4">Rho GTPase-activating protein 20-like isoform X1</fullName>
    </submittedName>
</protein>
<dbReference type="InterPro" id="IPR047887">
    <property type="entry name" value="ARHGAP20_PH"/>
</dbReference>
<dbReference type="SUPFAM" id="SSF50729">
    <property type="entry name" value="PH domain-like"/>
    <property type="match status" value="1"/>
</dbReference>
<feature type="domain" description="ARHGAP20 PH" evidence="2">
    <location>
        <begin position="105"/>
        <end position="164"/>
    </location>
</feature>
<gene>
    <name evidence="4" type="primary">LOC103274344</name>
</gene>
<name>A0A1U7UX88_CARSF</name>
<dbReference type="InterPro" id="IPR000159">
    <property type="entry name" value="RA_dom"/>
</dbReference>
<organism evidence="3 4">
    <name type="scientific">Carlito syrichta</name>
    <name type="common">Philippine tarsier</name>
    <name type="synonym">Tarsius syrichta</name>
    <dbReference type="NCBI Taxonomy" id="1868482"/>
    <lineage>
        <taxon>Eukaryota</taxon>
        <taxon>Metazoa</taxon>
        <taxon>Chordata</taxon>
        <taxon>Craniata</taxon>
        <taxon>Vertebrata</taxon>
        <taxon>Euteleostomi</taxon>
        <taxon>Mammalia</taxon>
        <taxon>Eutheria</taxon>
        <taxon>Euarchontoglires</taxon>
        <taxon>Primates</taxon>
        <taxon>Haplorrhini</taxon>
        <taxon>Tarsiiformes</taxon>
        <taxon>Tarsiidae</taxon>
        <taxon>Carlito</taxon>
    </lineage>
</organism>
<evidence type="ECO:0000313" key="4">
    <source>
        <dbReference type="RefSeq" id="XP_008069997.1"/>
    </source>
</evidence>